<evidence type="ECO:0000313" key="3">
    <source>
        <dbReference type="Proteomes" id="UP000284706"/>
    </source>
</evidence>
<proteinExistence type="predicted"/>
<feature type="region of interest" description="Disordered" evidence="1">
    <location>
        <begin position="606"/>
        <end position="634"/>
    </location>
</feature>
<feature type="region of interest" description="Disordered" evidence="1">
    <location>
        <begin position="469"/>
        <end position="589"/>
    </location>
</feature>
<feature type="compositionally biased region" description="Low complexity" evidence="1">
    <location>
        <begin position="416"/>
        <end position="434"/>
    </location>
</feature>
<feature type="region of interest" description="Disordered" evidence="1">
    <location>
        <begin position="1"/>
        <end position="58"/>
    </location>
</feature>
<gene>
    <name evidence="2" type="ORF">CVT26_010410</name>
</gene>
<protein>
    <submittedName>
        <fullName evidence="2">Uncharacterized protein</fullName>
    </submittedName>
</protein>
<feature type="compositionally biased region" description="Low complexity" evidence="1">
    <location>
        <begin position="292"/>
        <end position="312"/>
    </location>
</feature>
<feature type="compositionally biased region" description="Low complexity" evidence="1">
    <location>
        <begin position="221"/>
        <end position="232"/>
    </location>
</feature>
<dbReference type="EMBL" id="NHYE01005401">
    <property type="protein sequence ID" value="PPQ73496.1"/>
    <property type="molecule type" value="Genomic_DNA"/>
</dbReference>
<evidence type="ECO:0000313" key="2">
    <source>
        <dbReference type="EMBL" id="PPQ73496.1"/>
    </source>
</evidence>
<feature type="compositionally biased region" description="Pro residues" evidence="1">
    <location>
        <begin position="552"/>
        <end position="561"/>
    </location>
</feature>
<feature type="compositionally biased region" description="Polar residues" evidence="1">
    <location>
        <begin position="91"/>
        <end position="100"/>
    </location>
</feature>
<feature type="compositionally biased region" description="Basic and acidic residues" evidence="1">
    <location>
        <begin position="525"/>
        <end position="537"/>
    </location>
</feature>
<accession>A0A409W4S0</accession>
<sequence length="634" mass="65458">MSTLRSRSNTATSPPATPSSRSSPTSESEVADATRTDSCGQDGEGQPQSVAVTREDSREDTSFQLYDLRVDLFCNASELSGNGGKSDGRNEGNSGVKSSNGEVKRVMCNARPTDYLTLKGEMLYLPDKQGVSIYSLAALLPLLPAKQRPNLHPNDWMLSDAVVACPDPQCVTRMRIRRTGLSTFLREECTATTKAVPGSGEENGEHGGESACPSGGNINDGGASSTAPAPAAQYQSGEITHSTRSTLDRTQVRAKAPTNDSSPRTPTRSNSLPAHSPPTASGDRTPKRPKISASQLRSQPPSSPSRPAACPKSGRDVEHASGPTSAAQSAEPAQLTVRGTPESSIQPNPPGSRSAPMTGGGNRYTSSTVSSAAKGKAPEKRGPGRPRGSGKRDTTSLDVTAAFRVPAAIPKVGGDALANGGISSGGNASDGGIASTVPRQTVVKAESFDFTFPAGGSPVAVTATSSAATIPPNYRPQTAPAPASAAPSRPGSTSTRICITDRASALRSNEPAMNPSPFPQGGTPRGHERGQRYRDARPAGPQAQVQAHGRGYPPPPAPVHPPLLADWHTRSLSSLPSSSRAPSSAPSATAVVAAIPMEHGGLRLPPIRTFSVNPRAPSNLPPPRISSASTSTSV</sequence>
<dbReference type="InParanoid" id="A0A409W4S0"/>
<dbReference type="OrthoDB" id="2838513at2759"/>
<keyword evidence="3" id="KW-1185">Reference proteome</keyword>
<reference evidence="2 3" key="1">
    <citation type="journal article" date="2018" name="Evol. Lett.">
        <title>Horizontal gene cluster transfer increased hallucinogenic mushroom diversity.</title>
        <authorList>
            <person name="Reynolds H.T."/>
            <person name="Vijayakumar V."/>
            <person name="Gluck-Thaler E."/>
            <person name="Korotkin H.B."/>
            <person name="Matheny P.B."/>
            <person name="Slot J.C."/>
        </authorList>
    </citation>
    <scope>NUCLEOTIDE SEQUENCE [LARGE SCALE GENOMIC DNA]</scope>
    <source>
        <strain evidence="2 3">SRW20</strain>
    </source>
</reference>
<feature type="compositionally biased region" description="Low complexity" evidence="1">
    <location>
        <begin position="1"/>
        <end position="28"/>
    </location>
</feature>
<feature type="compositionally biased region" description="Polar residues" evidence="1">
    <location>
        <begin position="258"/>
        <end position="273"/>
    </location>
</feature>
<comment type="caution">
    <text evidence="2">The sequence shown here is derived from an EMBL/GenBank/DDBJ whole genome shotgun (WGS) entry which is preliminary data.</text>
</comment>
<name>A0A409W4S0_9AGAR</name>
<organism evidence="2 3">
    <name type="scientific">Gymnopilus dilepis</name>
    <dbReference type="NCBI Taxonomy" id="231916"/>
    <lineage>
        <taxon>Eukaryota</taxon>
        <taxon>Fungi</taxon>
        <taxon>Dikarya</taxon>
        <taxon>Basidiomycota</taxon>
        <taxon>Agaricomycotina</taxon>
        <taxon>Agaricomycetes</taxon>
        <taxon>Agaricomycetidae</taxon>
        <taxon>Agaricales</taxon>
        <taxon>Agaricineae</taxon>
        <taxon>Hymenogastraceae</taxon>
        <taxon>Gymnopilus</taxon>
    </lineage>
</organism>
<feature type="region of interest" description="Disordered" evidence="1">
    <location>
        <begin position="195"/>
        <end position="434"/>
    </location>
</feature>
<feature type="compositionally biased region" description="Low complexity" evidence="1">
    <location>
        <begin position="570"/>
        <end position="589"/>
    </location>
</feature>
<feature type="compositionally biased region" description="Low complexity" evidence="1">
    <location>
        <begin position="469"/>
        <end position="495"/>
    </location>
</feature>
<dbReference type="AlphaFoldDB" id="A0A409W4S0"/>
<evidence type="ECO:0000256" key="1">
    <source>
        <dbReference type="SAM" id="MobiDB-lite"/>
    </source>
</evidence>
<feature type="region of interest" description="Disordered" evidence="1">
    <location>
        <begin position="79"/>
        <end position="100"/>
    </location>
</feature>
<dbReference type="Proteomes" id="UP000284706">
    <property type="component" value="Unassembled WGS sequence"/>
</dbReference>
<feature type="compositionally biased region" description="Polar residues" evidence="1">
    <location>
        <begin position="233"/>
        <end position="245"/>
    </location>
</feature>